<sequence>MAELILGAIMDVLFQKLASGDLLKLARSEGIHSQLDKWNNTLLQIQALLVDAANKHITDRAIDFWLRNLQDLAYQIDDILDDLATEAIRRKLNKDSHASSSTNTGKLRKLIPGCCTNFTPHTIVYGHKMSSKLDKITTKLHTLFDQKHNLGLDVNVKRPNRRNRRLEETSLVDVSKVMGREGDKEALLHRLLWNEACNQNVSIVSVVGLGGIGKTTLAKLVYNEKRVKDHFELRAWVCVSEEFDVFNISKAIFQAVAGTNQEFANLDLLHV</sequence>
<dbReference type="InterPro" id="IPR041118">
    <property type="entry name" value="Rx_N"/>
</dbReference>
<dbReference type="InterPro" id="IPR027417">
    <property type="entry name" value="P-loop_NTPase"/>
</dbReference>
<dbReference type="OMA" id="RENYEHI"/>
<keyword evidence="2" id="KW-0547">Nucleotide-binding</keyword>
<reference evidence="7 8" key="1">
    <citation type="journal article" date="2016" name="Sci. Rep.">
        <title>The genome sequence of the outbreeding globe artichoke constructed de novo incorporating a phase-aware low-pass sequencing strategy of F1 progeny.</title>
        <authorList>
            <person name="Scaglione D."/>
            <person name="Reyes-Chin-Wo S."/>
            <person name="Acquadro A."/>
            <person name="Froenicke L."/>
            <person name="Portis E."/>
            <person name="Beitel C."/>
            <person name="Tirone M."/>
            <person name="Mauro R."/>
            <person name="Lo Monaco A."/>
            <person name="Mauromicale G."/>
            <person name="Faccioli P."/>
            <person name="Cattivelli L."/>
            <person name="Rieseberg L."/>
            <person name="Michelmore R."/>
            <person name="Lanteri S."/>
        </authorList>
    </citation>
    <scope>NUCLEOTIDE SEQUENCE [LARGE SCALE GENOMIC DNA]</scope>
    <source>
        <strain evidence="7">2C</strain>
    </source>
</reference>
<dbReference type="Gramene" id="KVI00601">
    <property type="protein sequence ID" value="KVI00601"/>
    <property type="gene ID" value="Ccrd_021144"/>
</dbReference>
<dbReference type="PANTHER" id="PTHR36766:SF61">
    <property type="entry name" value="NB-ARC DOMAIN DISEASE RESISTANCE PROTEIN"/>
    <property type="match status" value="1"/>
</dbReference>
<accession>A0A124SEN2</accession>
<dbReference type="AlphaFoldDB" id="A0A124SEN2"/>
<evidence type="ECO:0000313" key="7">
    <source>
        <dbReference type="EMBL" id="KVI00601.1"/>
    </source>
</evidence>
<feature type="domain" description="Disease resistance N-terminal" evidence="6">
    <location>
        <begin position="8"/>
        <end position="96"/>
    </location>
</feature>
<evidence type="ECO:0000256" key="2">
    <source>
        <dbReference type="ARBA" id="ARBA00022741"/>
    </source>
</evidence>
<evidence type="ECO:0000256" key="4">
    <source>
        <dbReference type="ARBA" id="ARBA00022840"/>
    </source>
</evidence>
<evidence type="ECO:0000256" key="3">
    <source>
        <dbReference type="ARBA" id="ARBA00022821"/>
    </source>
</evidence>
<dbReference type="EMBL" id="LEKV01003370">
    <property type="protein sequence ID" value="KVI00601.1"/>
    <property type="molecule type" value="Genomic_DNA"/>
</dbReference>
<keyword evidence="3" id="KW-0611">Plant defense</keyword>
<evidence type="ECO:0000259" key="5">
    <source>
        <dbReference type="Pfam" id="PF00931"/>
    </source>
</evidence>
<dbReference type="Gene3D" id="1.20.5.4130">
    <property type="match status" value="1"/>
</dbReference>
<keyword evidence="8" id="KW-1185">Reference proteome</keyword>
<protein>
    <submittedName>
        <fullName evidence="7">NB-ARC-like protein</fullName>
    </submittedName>
</protein>
<feature type="domain" description="NB-ARC" evidence="5">
    <location>
        <begin position="182"/>
        <end position="262"/>
    </location>
</feature>
<keyword evidence="4" id="KW-0067">ATP-binding</keyword>
<evidence type="ECO:0000259" key="6">
    <source>
        <dbReference type="Pfam" id="PF18052"/>
    </source>
</evidence>
<comment type="caution">
    <text evidence="7">The sequence shown here is derived from an EMBL/GenBank/DDBJ whole genome shotgun (WGS) entry which is preliminary data.</text>
</comment>
<evidence type="ECO:0000313" key="8">
    <source>
        <dbReference type="Proteomes" id="UP000243975"/>
    </source>
</evidence>
<proteinExistence type="predicted"/>
<dbReference type="PANTHER" id="PTHR36766">
    <property type="entry name" value="PLANT BROAD-SPECTRUM MILDEW RESISTANCE PROTEIN RPW8"/>
    <property type="match status" value="1"/>
</dbReference>
<dbReference type="GO" id="GO:0005524">
    <property type="term" value="F:ATP binding"/>
    <property type="evidence" value="ECO:0007669"/>
    <property type="project" value="UniProtKB-KW"/>
</dbReference>
<dbReference type="SUPFAM" id="SSF52540">
    <property type="entry name" value="P-loop containing nucleoside triphosphate hydrolases"/>
    <property type="match status" value="1"/>
</dbReference>
<dbReference type="GO" id="GO:0006952">
    <property type="term" value="P:defense response"/>
    <property type="evidence" value="ECO:0007669"/>
    <property type="project" value="UniProtKB-KW"/>
</dbReference>
<organism evidence="7 8">
    <name type="scientific">Cynara cardunculus var. scolymus</name>
    <name type="common">Globe artichoke</name>
    <name type="synonym">Cynara scolymus</name>
    <dbReference type="NCBI Taxonomy" id="59895"/>
    <lineage>
        <taxon>Eukaryota</taxon>
        <taxon>Viridiplantae</taxon>
        <taxon>Streptophyta</taxon>
        <taxon>Embryophyta</taxon>
        <taxon>Tracheophyta</taxon>
        <taxon>Spermatophyta</taxon>
        <taxon>Magnoliopsida</taxon>
        <taxon>eudicotyledons</taxon>
        <taxon>Gunneridae</taxon>
        <taxon>Pentapetalae</taxon>
        <taxon>asterids</taxon>
        <taxon>campanulids</taxon>
        <taxon>Asterales</taxon>
        <taxon>Asteraceae</taxon>
        <taxon>Carduoideae</taxon>
        <taxon>Cardueae</taxon>
        <taxon>Carduinae</taxon>
        <taxon>Cynara</taxon>
    </lineage>
</organism>
<gene>
    <name evidence="7" type="ORF">Ccrd_021144</name>
</gene>
<name>A0A124SEN2_CYNCS</name>
<dbReference type="STRING" id="59895.A0A124SEN2"/>
<dbReference type="Pfam" id="PF00931">
    <property type="entry name" value="NB-ARC"/>
    <property type="match status" value="1"/>
</dbReference>
<dbReference type="InterPro" id="IPR002182">
    <property type="entry name" value="NB-ARC"/>
</dbReference>
<dbReference type="Gene3D" id="3.40.50.300">
    <property type="entry name" value="P-loop containing nucleotide triphosphate hydrolases"/>
    <property type="match status" value="1"/>
</dbReference>
<feature type="non-terminal residue" evidence="7">
    <location>
        <position position="271"/>
    </location>
</feature>
<evidence type="ECO:0000256" key="1">
    <source>
        <dbReference type="ARBA" id="ARBA00022737"/>
    </source>
</evidence>
<keyword evidence="1" id="KW-0677">Repeat</keyword>
<dbReference type="GO" id="GO:0043531">
    <property type="term" value="F:ADP binding"/>
    <property type="evidence" value="ECO:0007669"/>
    <property type="project" value="InterPro"/>
</dbReference>
<dbReference type="Pfam" id="PF18052">
    <property type="entry name" value="Rx_N"/>
    <property type="match status" value="1"/>
</dbReference>
<dbReference type="Proteomes" id="UP000243975">
    <property type="component" value="Unassembled WGS sequence"/>
</dbReference>